<comment type="caution">
    <text evidence="1">The sequence shown here is derived from an EMBL/GenBank/DDBJ whole genome shotgun (WGS) entry which is preliminary data.</text>
</comment>
<name>A0A1V1PHQ7_9BACT</name>
<protein>
    <submittedName>
        <fullName evidence="1">Uncharacterized protein</fullName>
    </submittedName>
</protein>
<proteinExistence type="predicted"/>
<evidence type="ECO:0000313" key="2">
    <source>
        <dbReference type="Proteomes" id="UP000189670"/>
    </source>
</evidence>
<evidence type="ECO:0000313" key="1">
    <source>
        <dbReference type="EMBL" id="ETR74432.1"/>
    </source>
</evidence>
<dbReference type="AlphaFoldDB" id="A0A1V1PHQ7"/>
<accession>A0A1V1PHQ7</accession>
<organism evidence="1 2">
    <name type="scientific">Candidatus Magnetoglobus multicellularis str. Araruama</name>
    <dbReference type="NCBI Taxonomy" id="890399"/>
    <lineage>
        <taxon>Bacteria</taxon>
        <taxon>Pseudomonadati</taxon>
        <taxon>Thermodesulfobacteriota</taxon>
        <taxon>Desulfobacteria</taxon>
        <taxon>Desulfobacterales</taxon>
        <taxon>Desulfobacteraceae</taxon>
        <taxon>Candidatus Magnetoglobus</taxon>
    </lineage>
</organism>
<gene>
    <name evidence="1" type="ORF">OMM_00204</name>
</gene>
<sequence>MMITLKLLLYFWLWLFIISNGFAQDEQYLPDDSITLKSSLNILKILTDHPETKIHSNAVDIDKNQKYHIAEILYPLLIQGRMITYEIHHYPDRQYVLKYGKSFASIMNSSGNWLFMHPDAYPLHHGFSWMIAPYILETPTCLMASSIGTNGIELFYNGRINYKNKWVASFNLIITIQINAQQIITGGGNIQLVMGNDLENETRLHLFEIKSTYLHDVPLIKPPDTTGNTGNMSHVLISGRGSSIFNTNWIPIDNPHLIKDGLLFMQIAGTKNLAAGHGVSICYPDLELTFSGETVHFMGQYNLEKKSDVGADNVSIAPYIIVSSGRQYQVAFTFKLFNR</sequence>
<dbReference type="Proteomes" id="UP000189670">
    <property type="component" value="Unassembled WGS sequence"/>
</dbReference>
<reference evidence="2" key="1">
    <citation type="submission" date="2012-11" db="EMBL/GenBank/DDBJ databases">
        <authorList>
            <person name="Lucero-Rivera Y.E."/>
            <person name="Tovar-Ramirez D."/>
        </authorList>
    </citation>
    <scope>NUCLEOTIDE SEQUENCE [LARGE SCALE GENOMIC DNA]</scope>
    <source>
        <strain evidence="2">Araruama</strain>
    </source>
</reference>
<dbReference type="EMBL" id="ATBP01000007">
    <property type="protein sequence ID" value="ETR74432.1"/>
    <property type="molecule type" value="Genomic_DNA"/>
</dbReference>